<dbReference type="InterPro" id="IPR008979">
    <property type="entry name" value="Galactose-bd-like_sf"/>
</dbReference>
<dbReference type="InterPro" id="IPR000421">
    <property type="entry name" value="FA58C"/>
</dbReference>
<dbReference type="eggNOG" id="COG1053">
    <property type="taxonomic scope" value="Bacteria"/>
</dbReference>
<proteinExistence type="predicted"/>
<dbReference type="HOGENOM" id="CLU_299117_0_0_0"/>
<dbReference type="RefSeq" id="WP_013042229.1">
    <property type="nucleotide sequence ID" value="NC_014008.1"/>
</dbReference>
<keyword evidence="5" id="KW-0408">Iron</keyword>
<feature type="chain" id="PRO_5003071609" evidence="9">
    <location>
        <begin position="24"/>
        <end position="1012"/>
    </location>
</feature>
<dbReference type="Gene3D" id="3.50.50.60">
    <property type="entry name" value="FAD/NAD(P)-binding domain"/>
    <property type="match status" value="1"/>
</dbReference>
<organism evidence="11 12">
    <name type="scientific">Coraliomargarita akajimensis (strain DSM 45221 / IAM 15411 / JCM 23193 / KCTC 12865 / 04OKA010-24)</name>
    <dbReference type="NCBI Taxonomy" id="583355"/>
    <lineage>
        <taxon>Bacteria</taxon>
        <taxon>Pseudomonadati</taxon>
        <taxon>Verrucomicrobiota</taxon>
        <taxon>Opitutia</taxon>
        <taxon>Puniceicoccales</taxon>
        <taxon>Coraliomargaritaceae</taxon>
        <taxon>Coraliomargarita</taxon>
    </lineage>
</organism>
<evidence type="ECO:0000256" key="7">
    <source>
        <dbReference type="ARBA" id="ARBA00023157"/>
    </source>
</evidence>
<keyword evidence="3 9" id="KW-0732">Signal</keyword>
<reference evidence="11 12" key="1">
    <citation type="journal article" date="2010" name="Stand. Genomic Sci.">
        <title>Complete genome sequence of Coraliomargarita akajimensis type strain (04OKA010-24).</title>
        <authorList>
            <person name="Mavromatis K."/>
            <person name="Abt B."/>
            <person name="Brambilla E."/>
            <person name="Lapidus A."/>
            <person name="Copeland A."/>
            <person name="Deshpande S."/>
            <person name="Nolan M."/>
            <person name="Lucas S."/>
            <person name="Tice H."/>
            <person name="Cheng J.F."/>
            <person name="Han C."/>
            <person name="Detter J.C."/>
            <person name="Woyke T."/>
            <person name="Goodwin L."/>
            <person name="Pitluck S."/>
            <person name="Held B."/>
            <person name="Brettin T."/>
            <person name="Tapia R."/>
            <person name="Ivanova N."/>
            <person name="Mikhailova N."/>
            <person name="Pati A."/>
            <person name="Liolios K."/>
            <person name="Chen A."/>
            <person name="Palaniappan K."/>
            <person name="Land M."/>
            <person name="Hauser L."/>
            <person name="Chang Y.J."/>
            <person name="Jeffries C.D."/>
            <person name="Rohde M."/>
            <person name="Goker M."/>
            <person name="Bristow J."/>
            <person name="Eisen J.A."/>
            <person name="Markowitz V."/>
            <person name="Hugenholtz P."/>
            <person name="Klenk H.P."/>
            <person name="Kyrpides N.C."/>
        </authorList>
    </citation>
    <scope>NUCLEOTIDE SEQUENCE [LARGE SCALE GENOMIC DNA]</scope>
    <source>
        <strain evidence="12">DSM 45221 / IAM 15411 / JCM 23193 / KCTC 12865</strain>
    </source>
</reference>
<dbReference type="SUPFAM" id="SSF51905">
    <property type="entry name" value="FAD/NAD(P)-binding domain"/>
    <property type="match status" value="1"/>
</dbReference>
<keyword evidence="7" id="KW-1015">Disulfide bond</keyword>
<feature type="compositionally biased region" description="Low complexity" evidence="8">
    <location>
        <begin position="457"/>
        <end position="471"/>
    </location>
</feature>
<evidence type="ECO:0000256" key="6">
    <source>
        <dbReference type="ARBA" id="ARBA00023014"/>
    </source>
</evidence>
<dbReference type="InterPro" id="IPR036188">
    <property type="entry name" value="FAD/NAD-bd_sf"/>
</dbReference>
<dbReference type="AlphaFoldDB" id="D5EN69"/>
<dbReference type="Pfam" id="PF22633">
    <property type="entry name" value="F5_F8_type_C_2"/>
    <property type="match status" value="1"/>
</dbReference>
<evidence type="ECO:0000256" key="2">
    <source>
        <dbReference type="ARBA" id="ARBA00022723"/>
    </source>
</evidence>
<dbReference type="Gene3D" id="2.60.120.260">
    <property type="entry name" value="Galactose-binding domain-like"/>
    <property type="match status" value="2"/>
</dbReference>
<sequence>MKIKAALPVLLLPLLAGSSLASAQTADDTRAHWRMDDGSEAIVTDSSTHRNDGLARNTRWVEGVHFSALQMENGGGIQVAHDNSLNLSAAISIDAWLKPWSPRFPDRPTVLYKEGAYALHLGPGKEITFALWLNGKEARLSLDVDNWTGGQWRYFAATYDGQSMKLYQNGKLAREKSVSGNPSISTSQSPIYLGSIKKRRNFTGSLDEIRIAGSVLTADAIADNFRTGIVDVNRRQNKFTAYYQKHNKRTAVPRRSGTLWIDAEDFDDYGGWWMDTQFVPQMGSPYLIAAGLHEKVANAKTRIDIPEPGTYRLWVRNKNWLAQGQQPGRFHVRVDGRPSETVFGTAEQRAWVWQDGGTFDLSDTVTLELEDLTGYYGRCDALILTRDLDFKPKQEQKDYLAFRNEHVEQVPAKEMGHFDFIVVGGGVAGCNAAIAAARGGATVALIQDRPLVGGNNSSEMGVPVSGGSSSSRGREAGLNEELGRLAAYHFNQKWAAGAEIAIANEPNISLFLNSHVFEAETDDQGNITAVTAFNMIDGHHTRYTGDYFADCTGDGWLGFYAGAEYMLGRESKEQFGEEHAKDVADSITMSGSLMQHSILGYQAIDMGKPVEYKPEPWFYDMRNSESGYLERPKYETGIRAGNWWTENHGRNDDLWDPEWARDDLILVSLSYYNWIKNHSPLIEKAANYRLTYIPITNAKRETRRLVGDLIVTEQDVLGRKVFEDRVGYFVWGLDVHHPLGIFSPGSPFDYHVQGSPASIPFRCLYSKDIPNMFMAGRNVSVTHVALGTARVQGTTGMMGQIIGTAAALCLEKDTTPRGIVQSHIKELQQTLIKDDITILHLGNEDPNDHARTAKVSASSSRSAAEGPHNAINGLTRPLDDNMEMWVGNAEVPQNMWVSDPAQAMPQWLEVDLGSKQTINSVYLTFDTNLGNKRYISWEMKDSERMPPEAARDYSVQIYNGSDWVTVAEEQNNYQRRRIHRFPEVEARKVRVLIHKTNGDLSARLYEIRVYAE</sequence>
<evidence type="ECO:0000313" key="11">
    <source>
        <dbReference type="EMBL" id="ADE53504.1"/>
    </source>
</evidence>
<dbReference type="Pfam" id="PF12831">
    <property type="entry name" value="FAD_oxidored"/>
    <property type="match status" value="1"/>
</dbReference>
<feature type="compositionally biased region" description="Low complexity" evidence="8">
    <location>
        <begin position="853"/>
        <end position="864"/>
    </location>
</feature>
<keyword evidence="4" id="KW-0560">Oxidoreductase</keyword>
<dbReference type="Gene3D" id="2.60.120.200">
    <property type="match status" value="1"/>
</dbReference>
<dbReference type="Pfam" id="PF13385">
    <property type="entry name" value="Laminin_G_3"/>
    <property type="match status" value="1"/>
</dbReference>
<dbReference type="STRING" id="583355.Caka_0479"/>
<dbReference type="SUPFAM" id="SSF49899">
    <property type="entry name" value="Concanavalin A-like lectins/glucanases"/>
    <property type="match status" value="1"/>
</dbReference>
<dbReference type="InterPro" id="IPR013320">
    <property type="entry name" value="ConA-like_dom_sf"/>
</dbReference>
<dbReference type="PANTHER" id="PTHR43498">
    <property type="entry name" value="FERREDOXIN:COB-COM HETERODISULFIDE REDUCTASE SUBUNIT A"/>
    <property type="match status" value="1"/>
</dbReference>
<dbReference type="InterPro" id="IPR039650">
    <property type="entry name" value="HdrA-like"/>
</dbReference>
<dbReference type="KEGG" id="caa:Caka_0479"/>
<dbReference type="InterPro" id="IPR006558">
    <property type="entry name" value="LamG-like"/>
</dbReference>
<keyword evidence="12" id="KW-1185">Reference proteome</keyword>
<evidence type="ECO:0000259" key="10">
    <source>
        <dbReference type="PROSITE" id="PS50022"/>
    </source>
</evidence>
<dbReference type="GO" id="GO:0051539">
    <property type="term" value="F:4 iron, 4 sulfur cluster binding"/>
    <property type="evidence" value="ECO:0007669"/>
    <property type="project" value="UniProtKB-KW"/>
</dbReference>
<protein>
    <submittedName>
        <fullName evidence="11">Coagulation factor 5/8 type domain protein</fullName>
    </submittedName>
</protein>
<evidence type="ECO:0000256" key="4">
    <source>
        <dbReference type="ARBA" id="ARBA00023002"/>
    </source>
</evidence>
<evidence type="ECO:0000256" key="1">
    <source>
        <dbReference type="ARBA" id="ARBA00022485"/>
    </source>
</evidence>
<dbReference type="GO" id="GO:0046872">
    <property type="term" value="F:metal ion binding"/>
    <property type="evidence" value="ECO:0007669"/>
    <property type="project" value="UniProtKB-KW"/>
</dbReference>
<accession>D5EN69</accession>
<name>D5EN69_CORAD</name>
<dbReference type="Proteomes" id="UP000000925">
    <property type="component" value="Chromosome"/>
</dbReference>
<keyword evidence="6" id="KW-0411">Iron-sulfur</keyword>
<dbReference type="PANTHER" id="PTHR43498:SF1">
    <property type="entry name" value="COB--COM HETERODISULFIDE REDUCTASE IRON-SULFUR SUBUNIT A"/>
    <property type="match status" value="1"/>
</dbReference>
<keyword evidence="1" id="KW-0004">4Fe-4S</keyword>
<feature type="region of interest" description="Disordered" evidence="8">
    <location>
        <begin position="845"/>
        <end position="876"/>
    </location>
</feature>
<evidence type="ECO:0000256" key="9">
    <source>
        <dbReference type="SAM" id="SignalP"/>
    </source>
</evidence>
<dbReference type="PROSITE" id="PS50022">
    <property type="entry name" value="FA58C_3"/>
    <property type="match status" value="1"/>
</dbReference>
<dbReference type="EMBL" id="CP001998">
    <property type="protein sequence ID" value="ADE53504.1"/>
    <property type="molecule type" value="Genomic_DNA"/>
</dbReference>
<gene>
    <name evidence="11" type="ordered locus">Caka_0479</name>
</gene>
<dbReference type="SMART" id="SM00560">
    <property type="entry name" value="LamGL"/>
    <property type="match status" value="1"/>
</dbReference>
<dbReference type="OrthoDB" id="9759982at2"/>
<feature type="signal peptide" evidence="9">
    <location>
        <begin position="1"/>
        <end position="23"/>
    </location>
</feature>
<evidence type="ECO:0000313" key="12">
    <source>
        <dbReference type="Proteomes" id="UP000000925"/>
    </source>
</evidence>
<feature type="region of interest" description="Disordered" evidence="8">
    <location>
        <begin position="456"/>
        <end position="475"/>
    </location>
</feature>
<evidence type="ECO:0000256" key="8">
    <source>
        <dbReference type="SAM" id="MobiDB-lite"/>
    </source>
</evidence>
<keyword evidence="2" id="KW-0479">Metal-binding</keyword>
<evidence type="ECO:0000256" key="3">
    <source>
        <dbReference type="ARBA" id="ARBA00022729"/>
    </source>
</evidence>
<evidence type="ECO:0000256" key="5">
    <source>
        <dbReference type="ARBA" id="ARBA00023004"/>
    </source>
</evidence>
<dbReference type="GO" id="GO:0016491">
    <property type="term" value="F:oxidoreductase activity"/>
    <property type="evidence" value="ECO:0007669"/>
    <property type="project" value="UniProtKB-KW"/>
</dbReference>
<feature type="domain" description="F5/8 type C" evidence="10">
    <location>
        <begin position="836"/>
        <end position="1012"/>
    </location>
</feature>
<dbReference type="SUPFAM" id="SSF49785">
    <property type="entry name" value="Galactose-binding domain-like"/>
    <property type="match status" value="1"/>
</dbReference>